<evidence type="ECO:0000256" key="1">
    <source>
        <dbReference type="ARBA" id="ARBA00004651"/>
    </source>
</evidence>
<dbReference type="InterPro" id="IPR038523">
    <property type="entry name" value="AmiSUreI_transpt_sf"/>
</dbReference>
<dbReference type="Gene3D" id="1.25.40.600">
    <property type="match status" value="1"/>
</dbReference>
<feature type="transmembrane region" description="Helical" evidence="8">
    <location>
        <begin position="61"/>
        <end position="80"/>
    </location>
</feature>
<sequence>MSNVGLLYVGGVLFINSLMLLGRIDGKSASVFNIFIGILQVFTPIYLIIKADGNMSEIMGAASIFLFGFTYLYVGLTNWFGLETSGLGWYCLWVSILALGFSCISFNTADIKFGIIWLFWSYLWFLFYLVLAKNMDIGRYVGKVTFVMAWITCTIPAFLGLAELWDNLSNTIALIVAGLAIIYFIAAYFSERQGSSIPKNVAS</sequence>
<dbReference type="EMBL" id="BORJ01000001">
    <property type="protein sequence ID" value="GIN94146.1"/>
    <property type="molecule type" value="Genomic_DNA"/>
</dbReference>
<feature type="transmembrane region" description="Helical" evidence="8">
    <location>
        <begin position="87"/>
        <end position="107"/>
    </location>
</feature>
<evidence type="ECO:0000313" key="9">
    <source>
        <dbReference type="EMBL" id="GIN94146.1"/>
    </source>
</evidence>
<evidence type="ECO:0000256" key="7">
    <source>
        <dbReference type="ARBA" id="ARBA00023136"/>
    </source>
</evidence>
<organism evidence="10 11">
    <name type="scientific">Siminovitchia terrae</name>
    <name type="common">Bacillus terrae</name>
    <dbReference type="NCBI Taxonomy" id="1914933"/>
    <lineage>
        <taxon>Bacteria</taxon>
        <taxon>Bacillati</taxon>
        <taxon>Bacillota</taxon>
        <taxon>Bacilli</taxon>
        <taxon>Bacillales</taxon>
        <taxon>Bacillaceae</taxon>
        <taxon>Siminovitchia</taxon>
    </lineage>
</organism>
<evidence type="ECO:0000313" key="10">
    <source>
        <dbReference type="EMBL" id="RST59194.1"/>
    </source>
</evidence>
<keyword evidence="7 8" id="KW-0472">Membrane</keyword>
<proteinExistence type="inferred from homology"/>
<feature type="transmembrane region" description="Helical" evidence="8">
    <location>
        <begin position="171"/>
        <end position="189"/>
    </location>
</feature>
<gene>
    <name evidence="10" type="ORF">D5F11_013790</name>
    <name evidence="9" type="ORF">J6TS1_00160</name>
</gene>
<evidence type="ECO:0000313" key="11">
    <source>
        <dbReference type="Proteomes" id="UP000287296"/>
    </source>
</evidence>
<accession>A0A429X717</accession>
<keyword evidence="12" id="KW-1185">Reference proteome</keyword>
<feature type="transmembrane region" description="Helical" evidence="8">
    <location>
        <begin position="6"/>
        <end position="24"/>
    </location>
</feature>
<feature type="transmembrane region" description="Helical" evidence="8">
    <location>
        <begin position="113"/>
        <end position="132"/>
    </location>
</feature>
<dbReference type="AlphaFoldDB" id="A0A429X717"/>
<dbReference type="Proteomes" id="UP000287296">
    <property type="component" value="Unassembled WGS sequence"/>
</dbReference>
<reference evidence="10 11" key="1">
    <citation type="submission" date="2018-12" db="EMBL/GenBank/DDBJ databases">
        <authorList>
            <person name="Sun L."/>
            <person name="Chen Z."/>
        </authorList>
    </citation>
    <scope>NUCLEOTIDE SEQUENCE [LARGE SCALE GENOMIC DNA]</scope>
    <source>
        <strain evidence="10 11">LMG 29736</strain>
    </source>
</reference>
<dbReference type="InterPro" id="IPR003211">
    <property type="entry name" value="AmiSUreI_transpt"/>
</dbReference>
<comment type="caution">
    <text evidence="10">The sequence shown here is derived from an EMBL/GenBank/DDBJ whole genome shotgun (WGS) entry which is preliminary data.</text>
</comment>
<dbReference type="Pfam" id="PF02293">
    <property type="entry name" value="AmiS_UreI"/>
    <property type="match status" value="1"/>
</dbReference>
<keyword evidence="5 8" id="KW-0812">Transmembrane</keyword>
<keyword evidence="3" id="KW-0813">Transport</keyword>
<dbReference type="OrthoDB" id="6636366at2"/>
<dbReference type="CDD" id="cd13429">
    <property type="entry name" value="UreI_AmiS_like_2"/>
    <property type="match status" value="1"/>
</dbReference>
<evidence type="ECO:0000256" key="6">
    <source>
        <dbReference type="ARBA" id="ARBA00022989"/>
    </source>
</evidence>
<evidence type="ECO:0000256" key="5">
    <source>
        <dbReference type="ARBA" id="ARBA00022692"/>
    </source>
</evidence>
<feature type="transmembrane region" description="Helical" evidence="8">
    <location>
        <begin position="31"/>
        <end position="49"/>
    </location>
</feature>
<dbReference type="Proteomes" id="UP000680670">
    <property type="component" value="Unassembled WGS sequence"/>
</dbReference>
<name>A0A429X717_SIMTE</name>
<keyword evidence="6 8" id="KW-1133">Transmembrane helix</keyword>
<keyword evidence="4" id="KW-1003">Cell membrane</keyword>
<evidence type="ECO:0000313" key="12">
    <source>
        <dbReference type="Proteomes" id="UP000680670"/>
    </source>
</evidence>
<reference evidence="9 12" key="2">
    <citation type="submission" date="2021-03" db="EMBL/GenBank/DDBJ databases">
        <title>Antimicrobial resistance genes in bacteria isolated from Japanese honey, and their potential for conferring macrolide and lincosamide resistance in the American foulbrood pathogen Paenibacillus larvae.</title>
        <authorList>
            <person name="Okamoto M."/>
            <person name="Kumagai M."/>
            <person name="Kanamori H."/>
            <person name="Takamatsu D."/>
        </authorList>
    </citation>
    <scope>NUCLEOTIDE SEQUENCE [LARGE SCALE GENOMIC DNA]</scope>
    <source>
        <strain evidence="9 12">J6TS1</strain>
    </source>
</reference>
<protein>
    <submittedName>
        <fullName evidence="9 10">Transporter</fullName>
    </submittedName>
</protein>
<dbReference type="GO" id="GO:0005886">
    <property type="term" value="C:plasma membrane"/>
    <property type="evidence" value="ECO:0007669"/>
    <property type="project" value="UniProtKB-SubCell"/>
</dbReference>
<feature type="transmembrane region" description="Helical" evidence="8">
    <location>
        <begin position="144"/>
        <end position="165"/>
    </location>
</feature>
<evidence type="ECO:0000256" key="3">
    <source>
        <dbReference type="ARBA" id="ARBA00022448"/>
    </source>
</evidence>
<comment type="similarity">
    <text evidence="2">Belongs to the AmiS/UreI family.</text>
</comment>
<evidence type="ECO:0000256" key="2">
    <source>
        <dbReference type="ARBA" id="ARBA00010068"/>
    </source>
</evidence>
<evidence type="ECO:0000256" key="8">
    <source>
        <dbReference type="SAM" id="Phobius"/>
    </source>
</evidence>
<comment type="subcellular location">
    <subcellularLocation>
        <location evidence="1">Cell membrane</location>
        <topology evidence="1">Multi-pass membrane protein</topology>
    </subcellularLocation>
</comment>
<evidence type="ECO:0000256" key="4">
    <source>
        <dbReference type="ARBA" id="ARBA00022475"/>
    </source>
</evidence>
<dbReference type="EMBL" id="QYTW02000013">
    <property type="protein sequence ID" value="RST59194.1"/>
    <property type="molecule type" value="Genomic_DNA"/>
</dbReference>